<dbReference type="InterPro" id="IPR000322">
    <property type="entry name" value="Glyco_hydro_31_TIM"/>
</dbReference>
<dbReference type="PANTHER" id="PTHR22762:SF165">
    <property type="entry name" value="PUTATIVE (AFU_ORTHOLOGUE AFUA_1G06560)-RELATED"/>
    <property type="match status" value="1"/>
</dbReference>
<evidence type="ECO:0000259" key="3">
    <source>
        <dbReference type="Pfam" id="PF01055"/>
    </source>
</evidence>
<dbReference type="SUPFAM" id="SSF51445">
    <property type="entry name" value="(Trans)glycosidases"/>
    <property type="match status" value="1"/>
</dbReference>
<reference evidence="7 8" key="1">
    <citation type="submission" date="2018-08" db="EMBL/GenBank/DDBJ databases">
        <title>A genome reference for cultivated species of the human gut microbiota.</title>
        <authorList>
            <person name="Zou Y."/>
            <person name="Xue W."/>
            <person name="Luo G."/>
        </authorList>
    </citation>
    <scope>NUCLEOTIDE SEQUENCE [LARGE SCALE GENOMIC DNA]</scope>
    <source>
        <strain evidence="7 8">OF01-3</strain>
    </source>
</reference>
<dbReference type="AlphaFoldDB" id="A0A3E2TFB3"/>
<dbReference type="Pfam" id="PF21365">
    <property type="entry name" value="Glyco_hydro_31_3rd"/>
    <property type="match status" value="1"/>
</dbReference>
<name>A0A3E2TFB3_9FIRM</name>
<dbReference type="SUPFAM" id="SSF51011">
    <property type="entry name" value="Glycosyl hydrolase domain"/>
    <property type="match status" value="1"/>
</dbReference>
<dbReference type="InterPro" id="IPR033403">
    <property type="entry name" value="DUF5110"/>
</dbReference>
<feature type="domain" description="Glycoside hydrolase family 31 N-terminal" evidence="4">
    <location>
        <begin position="26"/>
        <end position="209"/>
    </location>
</feature>
<protein>
    <submittedName>
        <fullName evidence="7">DUF5110 domain-containing protein</fullName>
    </submittedName>
</protein>
<sequence length="834" mass="96825">MKLTRNLDKITDKSSYVSLISEDNEIRIYYLTDDIVRIRANFNDDFKEKSYSLVSTFYEDELDEFFGNERNRFVPLKYDFYKTNDRYVISGGNLKIEIIESPMTIGVYDSYGDKIYKSINDVGFYEDSNGRIINKFEIKDNDNFYGFGEKSGDINKIMTRMINNPMDSMGYDPKHTDSLYKHIPFYIKLDSDSKKASGFFYHNSFISEFNMGKEKSNYWHRYGSFKADGGDIDLFIINGPMINDVIERYTFLTGRSALLPKKSLGYLASSMYYSELDKDCDKAIEKFVDIAKKEDFPIDGFQLSSGYTNYNTSQGPRRCVLTWDKRRFPAPDNFFKSMDEKGIVVSPNVKPGILTLHPDYKRFKDNNMFLYDPYKKEEYIGNWWGGYGAFIDFTNEKTRDKWKSMLKANLIEMGTASVWNDNCEYDCVFDDDVMCDYEGEEVPITRNRVVMSNIMCKITNDAIKEVYQNTRPFVVCRSGHAGIQRYAQTWAGDNFTSWDSLKYNVATILSMGLSGVSNQGCDIGGFSGSAPSEELFVRWVQNGIFQPRFSIHSASNDNTVTEPWMFDEIKDIVRDAMNLRYALSPYLYSLMYRASECGLPIMQATFSLYQEDPNTYNNGMDFFVGDSLFVSNILEEGQNNHRVYFPGEDEEYYDFYTKEVYRGGQSYDFDVNLESIPIFVKKGSILPISKTKLRNLGNDEVKDLYILIANGKNNEFIMYEDDGKTYNYKNGDYLKTLISLDAGKKTYINFKKEGKYKSSIENIDLEIINKEKSPYFVNIDGKEIEHYLNKRLFDKANEGWYYNNSSRSVLIKYANLDKDYEVLISFEEFDLVGM</sequence>
<evidence type="ECO:0000256" key="1">
    <source>
        <dbReference type="ARBA" id="ARBA00007806"/>
    </source>
</evidence>
<evidence type="ECO:0000256" key="2">
    <source>
        <dbReference type="RuleBase" id="RU361185"/>
    </source>
</evidence>
<dbReference type="Pfam" id="PF01055">
    <property type="entry name" value="Glyco_hydro_31_2nd"/>
    <property type="match status" value="1"/>
</dbReference>
<dbReference type="Pfam" id="PF13802">
    <property type="entry name" value="Gal_mutarotas_2"/>
    <property type="match status" value="1"/>
</dbReference>
<dbReference type="Gene3D" id="3.20.20.80">
    <property type="entry name" value="Glycosidases"/>
    <property type="match status" value="1"/>
</dbReference>
<dbReference type="InterPro" id="IPR048395">
    <property type="entry name" value="Glyco_hydro_31_C"/>
</dbReference>
<proteinExistence type="inferred from homology"/>
<keyword evidence="2" id="KW-0326">Glycosidase</keyword>
<dbReference type="PANTHER" id="PTHR22762">
    <property type="entry name" value="ALPHA-GLUCOSIDASE"/>
    <property type="match status" value="1"/>
</dbReference>
<dbReference type="GO" id="GO:0005975">
    <property type="term" value="P:carbohydrate metabolic process"/>
    <property type="evidence" value="ECO:0007669"/>
    <property type="project" value="InterPro"/>
</dbReference>
<keyword evidence="8" id="KW-1185">Reference proteome</keyword>
<dbReference type="CDD" id="cd06599">
    <property type="entry name" value="GH31_glycosidase_Aec37"/>
    <property type="match status" value="1"/>
</dbReference>
<comment type="similarity">
    <text evidence="1 2">Belongs to the glycosyl hydrolase 31 family.</text>
</comment>
<evidence type="ECO:0000259" key="6">
    <source>
        <dbReference type="Pfam" id="PF21365"/>
    </source>
</evidence>
<feature type="domain" description="Glycoside hydrolase family 31 TIM barrel" evidence="3">
    <location>
        <begin position="257"/>
        <end position="590"/>
    </location>
</feature>
<dbReference type="Proteomes" id="UP000261011">
    <property type="component" value="Unassembled WGS sequence"/>
</dbReference>
<gene>
    <name evidence="7" type="ORF">DXA39_08545</name>
</gene>
<dbReference type="InterPro" id="IPR011013">
    <property type="entry name" value="Gal_mutarotase_sf_dom"/>
</dbReference>
<dbReference type="Gene3D" id="2.60.40.1760">
    <property type="entry name" value="glycosyl hydrolase (family 31)"/>
    <property type="match status" value="1"/>
</dbReference>
<evidence type="ECO:0000313" key="8">
    <source>
        <dbReference type="Proteomes" id="UP000261011"/>
    </source>
</evidence>
<dbReference type="InterPro" id="IPR017853">
    <property type="entry name" value="GH"/>
</dbReference>
<evidence type="ECO:0000259" key="4">
    <source>
        <dbReference type="Pfam" id="PF13802"/>
    </source>
</evidence>
<dbReference type="InterPro" id="IPR025887">
    <property type="entry name" value="Glyco_hydro_31_N_dom"/>
</dbReference>
<accession>A0A3E2TFB3</accession>
<dbReference type="Pfam" id="PF17137">
    <property type="entry name" value="DUF5110"/>
    <property type="match status" value="1"/>
</dbReference>
<dbReference type="Gene3D" id="2.60.40.1180">
    <property type="entry name" value="Golgi alpha-mannosidase II"/>
    <property type="match status" value="2"/>
</dbReference>
<dbReference type="InterPro" id="IPR013780">
    <property type="entry name" value="Glyco_hydro_b"/>
</dbReference>
<dbReference type="GO" id="GO:0030246">
    <property type="term" value="F:carbohydrate binding"/>
    <property type="evidence" value="ECO:0007669"/>
    <property type="project" value="InterPro"/>
</dbReference>
<keyword evidence="2" id="KW-0378">Hydrolase</keyword>
<dbReference type="SUPFAM" id="SSF74650">
    <property type="entry name" value="Galactose mutarotase-like"/>
    <property type="match status" value="1"/>
</dbReference>
<feature type="domain" description="DUF5110" evidence="5">
    <location>
        <begin position="705"/>
        <end position="769"/>
    </location>
</feature>
<dbReference type="RefSeq" id="WP_117522298.1">
    <property type="nucleotide sequence ID" value="NZ_QVEU01000011.1"/>
</dbReference>
<dbReference type="CDD" id="cd14752">
    <property type="entry name" value="GH31_N"/>
    <property type="match status" value="1"/>
</dbReference>
<evidence type="ECO:0000313" key="7">
    <source>
        <dbReference type="EMBL" id="RGB74404.1"/>
    </source>
</evidence>
<evidence type="ECO:0000259" key="5">
    <source>
        <dbReference type="Pfam" id="PF17137"/>
    </source>
</evidence>
<organism evidence="7 8">
    <name type="scientific">Anaerococcus nagyae</name>
    <dbReference type="NCBI Taxonomy" id="1755241"/>
    <lineage>
        <taxon>Bacteria</taxon>
        <taxon>Bacillati</taxon>
        <taxon>Bacillota</taxon>
        <taxon>Tissierellia</taxon>
        <taxon>Tissierellales</taxon>
        <taxon>Peptoniphilaceae</taxon>
        <taxon>Anaerococcus</taxon>
    </lineage>
</organism>
<feature type="domain" description="Glycosyl hydrolase family 31 C-terminal" evidence="6">
    <location>
        <begin position="598"/>
        <end position="686"/>
    </location>
</feature>
<dbReference type="EMBL" id="QVEU01000011">
    <property type="protein sequence ID" value="RGB74404.1"/>
    <property type="molecule type" value="Genomic_DNA"/>
</dbReference>
<dbReference type="OrthoDB" id="176168at2"/>
<comment type="caution">
    <text evidence="7">The sequence shown here is derived from an EMBL/GenBank/DDBJ whole genome shotgun (WGS) entry which is preliminary data.</text>
</comment>
<dbReference type="GO" id="GO:0004553">
    <property type="term" value="F:hydrolase activity, hydrolyzing O-glycosyl compounds"/>
    <property type="evidence" value="ECO:0007669"/>
    <property type="project" value="InterPro"/>
</dbReference>